<dbReference type="PROSITE" id="PS50887">
    <property type="entry name" value="GGDEF"/>
    <property type="match status" value="1"/>
</dbReference>
<feature type="domain" description="GGDEF" evidence="2">
    <location>
        <begin position="352"/>
        <end position="486"/>
    </location>
</feature>
<dbReference type="RefSeq" id="WP_179753063.1">
    <property type="nucleotide sequence ID" value="NZ_JACCBB010000001.1"/>
</dbReference>
<feature type="transmembrane region" description="Helical" evidence="1">
    <location>
        <begin position="128"/>
        <end position="152"/>
    </location>
</feature>
<sequence>MLVASVGALAALWCLAVTTVAGPTDGAAVLVEVAASAILTTTAALAPAGGPRRTIGLLAAWATATALADSVWLLTSGSPAVAYAHGQYEPAASVALFLLRYPVGALALALAAAGHPDRRLGPAPLSRTLAAVQVTASAAALVVLGTPIGGFIADSRPYSLFLTFDVLLAAAAVAVALRLGATRPSRATALAVLALCGGDGAMLVALLEDSAVAAGTSYTCSLAGVTACVVVQLSTRRADVRGAALPPVPPERPASRLVVRVLTRLVLPVGVLVVSVHRLGTEDALPAVHLGLVAVALGLALLDALGQLARAETDEAAAAAAVRDELTGAWSRRGLTRQAALRPAPRAAGPPRTWALLVLDLDGFKAVNDVHGHAAGDVVLRVVVQRVADVVGDRGAVARLGGDEFVVLLHDELADVPARLVEAVSQDVELPGGTRCAVSTSVGAVEFDAAGWDGDLQDLLAVADRRMYRDKRGDPDGTGEVACAGAR</sequence>
<dbReference type="PANTHER" id="PTHR45138">
    <property type="entry name" value="REGULATORY COMPONENTS OF SENSORY TRANSDUCTION SYSTEM"/>
    <property type="match status" value="1"/>
</dbReference>
<protein>
    <submittedName>
        <fullName evidence="3">Diguanylate cyclase (GGDEF)-like protein</fullName>
    </submittedName>
</protein>
<dbReference type="SMART" id="SM00267">
    <property type="entry name" value="GGDEF"/>
    <property type="match status" value="1"/>
</dbReference>
<feature type="transmembrane region" description="Helical" evidence="1">
    <location>
        <begin position="55"/>
        <end position="74"/>
    </location>
</feature>
<comment type="caution">
    <text evidence="3">The sequence shown here is derived from an EMBL/GenBank/DDBJ whole genome shotgun (WGS) entry which is preliminary data.</text>
</comment>
<feature type="transmembrane region" description="Helical" evidence="1">
    <location>
        <begin position="26"/>
        <end position="48"/>
    </location>
</feature>
<evidence type="ECO:0000313" key="3">
    <source>
        <dbReference type="EMBL" id="NYD23378.1"/>
    </source>
</evidence>
<dbReference type="InterPro" id="IPR000160">
    <property type="entry name" value="GGDEF_dom"/>
</dbReference>
<keyword evidence="1" id="KW-0812">Transmembrane</keyword>
<keyword evidence="1" id="KW-0472">Membrane</keyword>
<dbReference type="EMBL" id="JACCBB010000001">
    <property type="protein sequence ID" value="NYD23378.1"/>
    <property type="molecule type" value="Genomic_DNA"/>
</dbReference>
<gene>
    <name evidence="3" type="ORF">BJ968_002918</name>
</gene>
<dbReference type="GO" id="GO:1902201">
    <property type="term" value="P:negative regulation of bacterial-type flagellum-dependent cell motility"/>
    <property type="evidence" value="ECO:0007669"/>
    <property type="project" value="TreeGrafter"/>
</dbReference>
<evidence type="ECO:0000313" key="4">
    <source>
        <dbReference type="Proteomes" id="UP000521922"/>
    </source>
</evidence>
<dbReference type="Gene3D" id="3.30.70.270">
    <property type="match status" value="1"/>
</dbReference>
<reference evidence="3 4" key="1">
    <citation type="submission" date="2020-07" db="EMBL/GenBank/DDBJ databases">
        <title>Sequencing the genomes of 1000 actinobacteria strains.</title>
        <authorList>
            <person name="Klenk H.-P."/>
        </authorList>
    </citation>
    <scope>NUCLEOTIDE SEQUENCE [LARGE SCALE GENOMIC DNA]</scope>
    <source>
        <strain evidence="3 4">DSM 7487</strain>
    </source>
</reference>
<dbReference type="NCBIfam" id="TIGR00254">
    <property type="entry name" value="GGDEF"/>
    <property type="match status" value="1"/>
</dbReference>
<keyword evidence="4" id="KW-1185">Reference proteome</keyword>
<name>A0A7Y9J1T7_9ACTN</name>
<accession>A0A7Y9J1T7</accession>
<dbReference type="SUPFAM" id="SSF55073">
    <property type="entry name" value="Nucleotide cyclase"/>
    <property type="match status" value="1"/>
</dbReference>
<dbReference type="CDD" id="cd01949">
    <property type="entry name" value="GGDEF"/>
    <property type="match status" value="1"/>
</dbReference>
<dbReference type="PANTHER" id="PTHR45138:SF9">
    <property type="entry name" value="DIGUANYLATE CYCLASE DGCM-RELATED"/>
    <property type="match status" value="1"/>
</dbReference>
<dbReference type="GO" id="GO:0052621">
    <property type="term" value="F:diguanylate cyclase activity"/>
    <property type="evidence" value="ECO:0007669"/>
    <property type="project" value="TreeGrafter"/>
</dbReference>
<organism evidence="3 4">
    <name type="scientific">Kineococcus aurantiacus</name>
    <dbReference type="NCBI Taxonomy" id="37633"/>
    <lineage>
        <taxon>Bacteria</taxon>
        <taxon>Bacillati</taxon>
        <taxon>Actinomycetota</taxon>
        <taxon>Actinomycetes</taxon>
        <taxon>Kineosporiales</taxon>
        <taxon>Kineosporiaceae</taxon>
        <taxon>Kineococcus</taxon>
    </lineage>
</organism>
<feature type="transmembrane region" description="Helical" evidence="1">
    <location>
        <begin position="94"/>
        <end position="116"/>
    </location>
</feature>
<dbReference type="AlphaFoldDB" id="A0A7Y9J1T7"/>
<feature type="transmembrane region" description="Helical" evidence="1">
    <location>
        <begin position="158"/>
        <end position="177"/>
    </location>
</feature>
<feature type="transmembrane region" description="Helical" evidence="1">
    <location>
        <begin position="213"/>
        <end position="233"/>
    </location>
</feature>
<proteinExistence type="predicted"/>
<dbReference type="GO" id="GO:0043709">
    <property type="term" value="P:cell adhesion involved in single-species biofilm formation"/>
    <property type="evidence" value="ECO:0007669"/>
    <property type="project" value="TreeGrafter"/>
</dbReference>
<feature type="transmembrane region" description="Helical" evidence="1">
    <location>
        <begin position="189"/>
        <end position="207"/>
    </location>
</feature>
<dbReference type="Pfam" id="PF00990">
    <property type="entry name" value="GGDEF"/>
    <property type="match status" value="1"/>
</dbReference>
<evidence type="ECO:0000256" key="1">
    <source>
        <dbReference type="SAM" id="Phobius"/>
    </source>
</evidence>
<dbReference type="Proteomes" id="UP000521922">
    <property type="component" value="Unassembled WGS sequence"/>
</dbReference>
<dbReference type="InterPro" id="IPR029787">
    <property type="entry name" value="Nucleotide_cyclase"/>
</dbReference>
<dbReference type="InterPro" id="IPR050469">
    <property type="entry name" value="Diguanylate_Cyclase"/>
</dbReference>
<evidence type="ECO:0000259" key="2">
    <source>
        <dbReference type="PROSITE" id="PS50887"/>
    </source>
</evidence>
<dbReference type="GO" id="GO:0005886">
    <property type="term" value="C:plasma membrane"/>
    <property type="evidence" value="ECO:0007669"/>
    <property type="project" value="TreeGrafter"/>
</dbReference>
<keyword evidence="1" id="KW-1133">Transmembrane helix</keyword>
<dbReference type="InterPro" id="IPR043128">
    <property type="entry name" value="Rev_trsase/Diguanyl_cyclase"/>
</dbReference>